<proteinExistence type="predicted"/>
<gene>
    <name evidence="1" type="ORF">FGG08_003907</name>
</gene>
<dbReference type="OrthoDB" id="5425661at2759"/>
<evidence type="ECO:0000313" key="2">
    <source>
        <dbReference type="Proteomes" id="UP000698800"/>
    </source>
</evidence>
<protein>
    <submittedName>
        <fullName evidence="1">Uncharacterized protein</fullName>
    </submittedName>
</protein>
<sequence>MPEPKLPNISKKESTSERWQKKACIKYGPYVCLSKLTSIRKPLFAKKDQSNLTAFANVQRVWLNGEEAQRKPNPRFIDGRARGAASVMMQRWHQETMRDQPQLVFILNTHHKCKLWSYLFHTEQRKIGIPNQA</sequence>
<dbReference type="AlphaFoldDB" id="A0A9P8I6Q1"/>
<reference evidence="1" key="1">
    <citation type="submission" date="2021-03" db="EMBL/GenBank/DDBJ databases">
        <title>Comparative genomics and phylogenomic investigation of the class Geoglossomycetes provide insights into ecological specialization and systematics.</title>
        <authorList>
            <person name="Melie T."/>
            <person name="Pirro S."/>
            <person name="Miller A.N."/>
            <person name="Quandt A."/>
        </authorList>
    </citation>
    <scope>NUCLEOTIDE SEQUENCE</scope>
    <source>
        <strain evidence="1">GBOQ0MN5Z8</strain>
    </source>
</reference>
<evidence type="ECO:0000313" key="1">
    <source>
        <dbReference type="EMBL" id="KAH0541617.1"/>
    </source>
</evidence>
<name>A0A9P8I6Q1_9PEZI</name>
<dbReference type="EMBL" id="JAGHQL010000073">
    <property type="protein sequence ID" value="KAH0541617.1"/>
    <property type="molecule type" value="Genomic_DNA"/>
</dbReference>
<organism evidence="1 2">
    <name type="scientific">Glutinoglossum americanum</name>
    <dbReference type="NCBI Taxonomy" id="1670608"/>
    <lineage>
        <taxon>Eukaryota</taxon>
        <taxon>Fungi</taxon>
        <taxon>Dikarya</taxon>
        <taxon>Ascomycota</taxon>
        <taxon>Pezizomycotina</taxon>
        <taxon>Geoglossomycetes</taxon>
        <taxon>Geoglossales</taxon>
        <taxon>Geoglossaceae</taxon>
        <taxon>Glutinoglossum</taxon>
    </lineage>
</organism>
<comment type="caution">
    <text evidence="1">The sequence shown here is derived from an EMBL/GenBank/DDBJ whole genome shotgun (WGS) entry which is preliminary data.</text>
</comment>
<keyword evidence="2" id="KW-1185">Reference proteome</keyword>
<dbReference type="Proteomes" id="UP000698800">
    <property type="component" value="Unassembled WGS sequence"/>
</dbReference>
<accession>A0A9P8I6Q1</accession>